<protein>
    <recommendedName>
        <fullName evidence="3">DUF4375 domain-containing protein</fullName>
    </recommendedName>
</protein>
<accession>A0ABP9HN19</accession>
<dbReference type="InterPro" id="IPR045756">
    <property type="entry name" value="DUF6183"/>
</dbReference>
<reference evidence="2" key="1">
    <citation type="journal article" date="2019" name="Int. J. Syst. Evol. Microbiol.">
        <title>The Global Catalogue of Microorganisms (GCM) 10K type strain sequencing project: providing services to taxonomists for standard genome sequencing and annotation.</title>
        <authorList>
            <consortium name="The Broad Institute Genomics Platform"/>
            <consortium name="The Broad Institute Genome Sequencing Center for Infectious Disease"/>
            <person name="Wu L."/>
            <person name="Ma J."/>
        </authorList>
    </citation>
    <scope>NUCLEOTIDE SEQUENCE [LARGE SCALE GENOMIC DNA]</scope>
    <source>
        <strain evidence="2">JCM 17986</strain>
    </source>
</reference>
<dbReference type="EMBL" id="BAABHS010000016">
    <property type="protein sequence ID" value="GAA4974377.1"/>
    <property type="molecule type" value="Genomic_DNA"/>
</dbReference>
<proteinExistence type="predicted"/>
<gene>
    <name evidence="1" type="ORF">GCM10023205_46260</name>
</gene>
<comment type="caution">
    <text evidence="1">The sequence shown here is derived from an EMBL/GenBank/DDBJ whole genome shotgun (WGS) entry which is preliminary data.</text>
</comment>
<dbReference type="RefSeq" id="WP_345677529.1">
    <property type="nucleotide sequence ID" value="NZ_BAABHS010000016.1"/>
</dbReference>
<dbReference type="Pfam" id="PF19681">
    <property type="entry name" value="DUF6183"/>
    <property type="match status" value="1"/>
</dbReference>
<evidence type="ECO:0000313" key="1">
    <source>
        <dbReference type="EMBL" id="GAA4974377.1"/>
    </source>
</evidence>
<dbReference type="Proteomes" id="UP001500466">
    <property type="component" value="Unassembled WGS sequence"/>
</dbReference>
<sequence>MAGERIADIVAGLPGTDSIGDLFTALNERAADGDVRFVADLALAAAEADARATEPRVWQYASIVDHAVRLLGTTPGRDSVTLLLRLAAARRGADPRRGDRYLASLLASGHPPEHLAAVFPGPASDPASGLVSDELRTCLVHELVLRDVDVTQTPGIAAWPTSPQWRDHPLARLPLTRWEVEAQADVPVHGIGGLSFAIAFGPSVHTQRPPSAPADTPNATEVTAPAVADAIAAAVANWPDESNGGAEARVFDFARPLDAAVVPAVLPALGLACLEGVHDRAGWAIAAQPPANAWRILFGAAANGGAYNSGVYGAYGRLAAWQSIAALAGCPDGTPFDAVETRVRACTWFVFDADTPWYWQVAWDIGLAALSPDGRRLAVLAASDTD</sequence>
<organism evidence="1 2">
    <name type="scientific">Yinghuangia aomiensis</name>
    <dbReference type="NCBI Taxonomy" id="676205"/>
    <lineage>
        <taxon>Bacteria</taxon>
        <taxon>Bacillati</taxon>
        <taxon>Actinomycetota</taxon>
        <taxon>Actinomycetes</taxon>
        <taxon>Kitasatosporales</taxon>
        <taxon>Streptomycetaceae</taxon>
        <taxon>Yinghuangia</taxon>
    </lineage>
</organism>
<name>A0ABP9HN19_9ACTN</name>
<evidence type="ECO:0008006" key="3">
    <source>
        <dbReference type="Google" id="ProtNLM"/>
    </source>
</evidence>
<evidence type="ECO:0000313" key="2">
    <source>
        <dbReference type="Proteomes" id="UP001500466"/>
    </source>
</evidence>
<keyword evidence="2" id="KW-1185">Reference proteome</keyword>